<dbReference type="InterPro" id="IPR001370">
    <property type="entry name" value="BIR_rpt"/>
</dbReference>
<keyword evidence="10" id="KW-1185">Reference proteome</keyword>
<dbReference type="GO" id="GO:0031398">
    <property type="term" value="P:positive regulation of protein ubiquitination"/>
    <property type="evidence" value="ECO:0007669"/>
    <property type="project" value="TreeGrafter"/>
</dbReference>
<evidence type="ECO:0000256" key="3">
    <source>
        <dbReference type="ARBA" id="ARBA00022723"/>
    </source>
</evidence>
<keyword evidence="2" id="KW-0053">Apoptosis</keyword>
<gene>
    <name evidence="9" type="ORF">NEZAVI_LOCUS1070</name>
</gene>
<dbReference type="InterPro" id="IPR050784">
    <property type="entry name" value="IAP"/>
</dbReference>
<dbReference type="OrthoDB" id="6113021at2759"/>
<evidence type="ECO:0000256" key="5">
    <source>
        <dbReference type="ARBA" id="ARBA00022833"/>
    </source>
</evidence>
<evidence type="ECO:0000256" key="2">
    <source>
        <dbReference type="ARBA" id="ARBA00022703"/>
    </source>
</evidence>
<feature type="region of interest" description="Disordered" evidence="7">
    <location>
        <begin position="309"/>
        <end position="339"/>
    </location>
</feature>
<dbReference type="Pfam" id="PF13920">
    <property type="entry name" value="zf-C3HC4_3"/>
    <property type="match status" value="1"/>
</dbReference>
<dbReference type="Proteomes" id="UP001152798">
    <property type="component" value="Chromosome 1"/>
</dbReference>
<keyword evidence="3" id="KW-0479">Metal-binding</keyword>
<dbReference type="FunFam" id="1.10.1170.10:FF:000002">
    <property type="entry name" value="Baculoviral IAP repeat containing 7"/>
    <property type="match status" value="1"/>
</dbReference>
<dbReference type="GO" id="GO:0061630">
    <property type="term" value="F:ubiquitin protein ligase activity"/>
    <property type="evidence" value="ECO:0007669"/>
    <property type="project" value="TreeGrafter"/>
</dbReference>
<dbReference type="SMART" id="SM00238">
    <property type="entry name" value="BIR"/>
    <property type="match status" value="2"/>
</dbReference>
<dbReference type="GO" id="GO:0090263">
    <property type="term" value="P:positive regulation of canonical Wnt signaling pathway"/>
    <property type="evidence" value="ECO:0007669"/>
    <property type="project" value="TreeGrafter"/>
</dbReference>
<evidence type="ECO:0000256" key="1">
    <source>
        <dbReference type="ARBA" id="ARBA00006672"/>
    </source>
</evidence>
<dbReference type="AlphaFoldDB" id="A0A9P0E430"/>
<dbReference type="PANTHER" id="PTHR10044">
    <property type="entry name" value="INHIBITOR OF APOPTOSIS"/>
    <property type="match status" value="1"/>
</dbReference>
<dbReference type="InterPro" id="IPR001841">
    <property type="entry name" value="Znf_RING"/>
</dbReference>
<feature type="domain" description="RING-type" evidence="8">
    <location>
        <begin position="346"/>
        <end position="381"/>
    </location>
</feature>
<dbReference type="GO" id="GO:0008270">
    <property type="term" value="F:zinc ion binding"/>
    <property type="evidence" value="ECO:0007669"/>
    <property type="project" value="UniProtKB-KW"/>
</dbReference>
<evidence type="ECO:0000259" key="8">
    <source>
        <dbReference type="PROSITE" id="PS50089"/>
    </source>
</evidence>
<dbReference type="GO" id="GO:0005737">
    <property type="term" value="C:cytoplasm"/>
    <property type="evidence" value="ECO:0007669"/>
    <property type="project" value="TreeGrafter"/>
</dbReference>
<dbReference type="CDD" id="cd00022">
    <property type="entry name" value="BIR"/>
    <property type="match status" value="2"/>
</dbReference>
<dbReference type="SMART" id="SM00184">
    <property type="entry name" value="RING"/>
    <property type="match status" value="1"/>
</dbReference>
<comment type="similarity">
    <text evidence="1">Belongs to the IAP family.</text>
</comment>
<evidence type="ECO:0000256" key="7">
    <source>
        <dbReference type="SAM" id="MobiDB-lite"/>
    </source>
</evidence>
<dbReference type="Pfam" id="PF00653">
    <property type="entry name" value="BIR"/>
    <property type="match status" value="2"/>
</dbReference>
<dbReference type="PANTHER" id="PTHR10044:SF174">
    <property type="entry name" value="DEATH-ASSOCIATED INHIBITOR OF APOPTOSIS 1"/>
    <property type="match status" value="1"/>
</dbReference>
<evidence type="ECO:0000313" key="9">
    <source>
        <dbReference type="EMBL" id="CAH1389733.1"/>
    </source>
</evidence>
<accession>A0A9P0E430</accession>
<dbReference type="Gene3D" id="3.30.40.10">
    <property type="entry name" value="Zinc/RING finger domain, C3HC4 (zinc finger)"/>
    <property type="match status" value="1"/>
</dbReference>
<dbReference type="PROSITE" id="PS50143">
    <property type="entry name" value="BIR_REPEAT_2"/>
    <property type="match status" value="2"/>
</dbReference>
<dbReference type="PROSITE" id="PS01282">
    <property type="entry name" value="BIR_REPEAT_1"/>
    <property type="match status" value="1"/>
</dbReference>
<evidence type="ECO:0000256" key="4">
    <source>
        <dbReference type="ARBA" id="ARBA00022771"/>
    </source>
</evidence>
<reference evidence="9" key="1">
    <citation type="submission" date="2022-01" db="EMBL/GenBank/DDBJ databases">
        <authorList>
            <person name="King R."/>
        </authorList>
    </citation>
    <scope>NUCLEOTIDE SEQUENCE</scope>
</reference>
<evidence type="ECO:0000313" key="10">
    <source>
        <dbReference type="Proteomes" id="UP001152798"/>
    </source>
</evidence>
<proteinExistence type="inferred from homology"/>
<feature type="compositionally biased region" description="Low complexity" evidence="7">
    <location>
        <begin position="324"/>
        <end position="339"/>
    </location>
</feature>
<keyword evidence="4 6" id="KW-0863">Zinc-finger</keyword>
<sequence>MSTEQETVSVRGGYNTTDRVTDMLNHIGNFERLHENVAGTSHREWNAIEEPVNLRKESERLKTFKNWPVNFLESKKLALAGFYYLRQDDKVRCVFCGIELGNWRPGDEPMKDHARWSGGCPFVNKEPVGNIPLENDDDDHSSDRNSGFDTCGPFGLQIQSCGDSTALPENPKLMESPNFLKTRPPSFPDYATIDARLRSYDTWPISLKLKPKVLSEAGFFYTGKGDQTICYHCGGGLKDWEETDEPWVEHARWFSKCPFVLTLKGKAFVEEVCGKKAEEDLKSAHLNGLSLSSSTGDLEKIQTFTPSVENQKSINERNDEESSAESSSSGIGSRSSSRGSSDVLLCKICYTEEVGAVFLPCGHMMACVKCALSLSTCAICRKPVTAFFRAFVS</sequence>
<keyword evidence="5" id="KW-0862">Zinc</keyword>
<dbReference type="FunFam" id="1.10.1170.10:FF:000003">
    <property type="entry name" value="E3 ubiquitin-protein ligase XIAP"/>
    <property type="match status" value="1"/>
</dbReference>
<evidence type="ECO:0000256" key="6">
    <source>
        <dbReference type="PROSITE-ProRule" id="PRU00175"/>
    </source>
</evidence>
<dbReference type="GO" id="GO:0051726">
    <property type="term" value="P:regulation of cell cycle"/>
    <property type="evidence" value="ECO:0007669"/>
    <property type="project" value="TreeGrafter"/>
</dbReference>
<dbReference type="InterPro" id="IPR013083">
    <property type="entry name" value="Znf_RING/FYVE/PHD"/>
</dbReference>
<protein>
    <recommendedName>
        <fullName evidence="8">RING-type domain-containing protein</fullName>
    </recommendedName>
</protein>
<dbReference type="Gene3D" id="1.10.1170.10">
    <property type="entry name" value="Inhibitor Of Apoptosis Protein (2mihbC-IAP-1), Chain A"/>
    <property type="match status" value="2"/>
</dbReference>
<dbReference type="SUPFAM" id="SSF57924">
    <property type="entry name" value="Inhibitor of apoptosis (IAP) repeat"/>
    <property type="match status" value="2"/>
</dbReference>
<name>A0A9P0E430_NEZVI</name>
<dbReference type="GO" id="GO:0005634">
    <property type="term" value="C:nucleus"/>
    <property type="evidence" value="ECO:0007669"/>
    <property type="project" value="TreeGrafter"/>
</dbReference>
<dbReference type="GO" id="GO:0043066">
    <property type="term" value="P:negative regulation of apoptotic process"/>
    <property type="evidence" value="ECO:0007669"/>
    <property type="project" value="TreeGrafter"/>
</dbReference>
<dbReference type="EMBL" id="OV725077">
    <property type="protein sequence ID" value="CAH1389733.1"/>
    <property type="molecule type" value="Genomic_DNA"/>
</dbReference>
<organism evidence="9 10">
    <name type="scientific">Nezara viridula</name>
    <name type="common">Southern green stink bug</name>
    <name type="synonym">Cimex viridulus</name>
    <dbReference type="NCBI Taxonomy" id="85310"/>
    <lineage>
        <taxon>Eukaryota</taxon>
        <taxon>Metazoa</taxon>
        <taxon>Ecdysozoa</taxon>
        <taxon>Arthropoda</taxon>
        <taxon>Hexapoda</taxon>
        <taxon>Insecta</taxon>
        <taxon>Pterygota</taxon>
        <taxon>Neoptera</taxon>
        <taxon>Paraneoptera</taxon>
        <taxon>Hemiptera</taxon>
        <taxon>Heteroptera</taxon>
        <taxon>Panheteroptera</taxon>
        <taxon>Pentatomomorpha</taxon>
        <taxon>Pentatomoidea</taxon>
        <taxon>Pentatomidae</taxon>
        <taxon>Pentatominae</taxon>
        <taxon>Nezara</taxon>
    </lineage>
</organism>
<dbReference type="PROSITE" id="PS50089">
    <property type="entry name" value="ZF_RING_2"/>
    <property type="match status" value="1"/>
</dbReference>
<dbReference type="GO" id="GO:0043027">
    <property type="term" value="F:cysteine-type endopeptidase inhibitor activity involved in apoptotic process"/>
    <property type="evidence" value="ECO:0007669"/>
    <property type="project" value="TreeGrafter"/>
</dbReference>
<dbReference type="GO" id="GO:0006915">
    <property type="term" value="P:apoptotic process"/>
    <property type="evidence" value="ECO:0007669"/>
    <property type="project" value="UniProtKB-KW"/>
</dbReference>